<dbReference type="AlphaFoldDB" id="A0A1Y1QML7"/>
<dbReference type="Proteomes" id="UP000192491">
    <property type="component" value="Unassembled WGS sequence"/>
</dbReference>
<protein>
    <recommendedName>
        <fullName evidence="3">DUF3987 domain-containing protein</fullName>
    </recommendedName>
</protein>
<reference evidence="1 2" key="1">
    <citation type="submission" date="2017-01" db="EMBL/GenBank/DDBJ databases">
        <title>Novel large sulfur bacteria in the metagenomes of groundwater-fed chemosynthetic microbial mats in the Lake Huron basin.</title>
        <authorList>
            <person name="Sharrar A.M."/>
            <person name="Flood B.E."/>
            <person name="Bailey J.V."/>
            <person name="Jones D.S."/>
            <person name="Biddanda B."/>
            <person name="Ruberg S.A."/>
            <person name="Marcus D.N."/>
            <person name="Dick G.J."/>
        </authorList>
    </citation>
    <scope>NUCLEOTIDE SEQUENCE [LARGE SCALE GENOMIC DNA]</scope>
    <source>
        <strain evidence="1">A8</strain>
    </source>
</reference>
<name>A0A1Y1QML7_9GAMM</name>
<sequence length="431" mass="47520">MSNVVRLHDNSAHHTIEVEEVPSEFPVPDSGCYYGIAGRFAQEACAQSEADPVGVLMHLLTWAGAYFGNRAVLRLGDVEAPPRLFCVTASSAGGGKGTAAAPVRKLMRDYVDVQLRRMGLSPALYRDGPMSSGEGLAWAVRDPADTEDEDGNPTDKGIPDKRLMILEEEFAAVLQAARREGNTVSAAIRRFWDTGNFSPLTKNNRVTVTDAHVCFVAHITYEELVKRLEQSEYATALASRILWVCVRRPKIVAIPESIPVGRMLNYADEIAKAIQFSSETNELSLTSEALTVWSTLAISLAKANTPMSERSRMQVLRIACIFALLDCTAQVEAHHLRAAAHLWDYCLGSVAYIFEGEQNEDANKILAALRKHGGLTTTQIRINVFQQNIKSATMNTLLKSLETQGRIRRSTRHRNDGRSGKPATVFELVKH</sequence>
<organism evidence="1 2">
    <name type="scientific">Thiothrix lacustris</name>
    <dbReference type="NCBI Taxonomy" id="525917"/>
    <lineage>
        <taxon>Bacteria</taxon>
        <taxon>Pseudomonadati</taxon>
        <taxon>Pseudomonadota</taxon>
        <taxon>Gammaproteobacteria</taxon>
        <taxon>Thiotrichales</taxon>
        <taxon>Thiotrichaceae</taxon>
        <taxon>Thiothrix</taxon>
    </lineage>
</organism>
<evidence type="ECO:0000313" key="1">
    <source>
        <dbReference type="EMBL" id="OQX09391.1"/>
    </source>
</evidence>
<evidence type="ECO:0008006" key="3">
    <source>
        <dbReference type="Google" id="ProtNLM"/>
    </source>
</evidence>
<evidence type="ECO:0000313" key="2">
    <source>
        <dbReference type="Proteomes" id="UP000192491"/>
    </source>
</evidence>
<accession>A0A1Y1QML7</accession>
<proteinExistence type="predicted"/>
<dbReference type="EMBL" id="MTEJ01000144">
    <property type="protein sequence ID" value="OQX09391.1"/>
    <property type="molecule type" value="Genomic_DNA"/>
</dbReference>
<comment type="caution">
    <text evidence="1">The sequence shown here is derived from an EMBL/GenBank/DDBJ whole genome shotgun (WGS) entry which is preliminary data.</text>
</comment>
<gene>
    <name evidence="1" type="ORF">BWK73_22940</name>
</gene>